<protein>
    <submittedName>
        <fullName evidence="2">(apollo) hypothetical protein</fullName>
    </submittedName>
</protein>
<gene>
    <name evidence="2" type="ORF">PAPOLLO_LOCUS18525</name>
</gene>
<feature type="domain" description="PiggyBac transposable element-derived protein" evidence="1">
    <location>
        <begin position="1"/>
        <end position="137"/>
    </location>
</feature>
<proteinExistence type="predicted"/>
<reference evidence="2" key="1">
    <citation type="submission" date="2021-04" db="EMBL/GenBank/DDBJ databases">
        <authorList>
            <person name="Tunstrom K."/>
        </authorList>
    </citation>
    <scope>NUCLEOTIDE SEQUENCE</scope>
</reference>
<dbReference type="InterPro" id="IPR029526">
    <property type="entry name" value="PGBD"/>
</dbReference>
<keyword evidence="3" id="KW-1185">Reference proteome</keyword>
<sequence length="158" mass="18815">MIKFKERSSLKQYMPKKAIKRGCKVWMKYAESGYCLDFQLYTGKQEHNVEKDLGVTIVKRLCTDLKGKYHRVYFDNYFNSYKLQIDLLNDKILACGTVNATRKHLPTLKEDTKLERGEHDYRVSDTNVTVMKWKDKRVPPFIKLPRPTKCQYCYSQRE</sequence>
<accession>A0A8S3XIN2</accession>
<dbReference type="Proteomes" id="UP000691718">
    <property type="component" value="Unassembled WGS sequence"/>
</dbReference>
<dbReference type="AlphaFoldDB" id="A0A8S3XIN2"/>
<dbReference type="PANTHER" id="PTHR46599">
    <property type="entry name" value="PIGGYBAC TRANSPOSABLE ELEMENT-DERIVED PROTEIN 4"/>
    <property type="match status" value="1"/>
</dbReference>
<dbReference type="Pfam" id="PF13843">
    <property type="entry name" value="DDE_Tnp_1_7"/>
    <property type="match status" value="1"/>
</dbReference>
<name>A0A8S3XIN2_PARAO</name>
<dbReference type="PANTHER" id="PTHR46599:SF3">
    <property type="entry name" value="PIGGYBAC TRANSPOSABLE ELEMENT-DERIVED PROTEIN 4"/>
    <property type="match status" value="1"/>
</dbReference>
<evidence type="ECO:0000313" key="3">
    <source>
        <dbReference type="Proteomes" id="UP000691718"/>
    </source>
</evidence>
<organism evidence="2 3">
    <name type="scientific">Parnassius apollo</name>
    <name type="common">Apollo butterfly</name>
    <name type="synonym">Papilio apollo</name>
    <dbReference type="NCBI Taxonomy" id="110799"/>
    <lineage>
        <taxon>Eukaryota</taxon>
        <taxon>Metazoa</taxon>
        <taxon>Ecdysozoa</taxon>
        <taxon>Arthropoda</taxon>
        <taxon>Hexapoda</taxon>
        <taxon>Insecta</taxon>
        <taxon>Pterygota</taxon>
        <taxon>Neoptera</taxon>
        <taxon>Endopterygota</taxon>
        <taxon>Lepidoptera</taxon>
        <taxon>Glossata</taxon>
        <taxon>Ditrysia</taxon>
        <taxon>Papilionoidea</taxon>
        <taxon>Papilionidae</taxon>
        <taxon>Parnassiinae</taxon>
        <taxon>Parnassini</taxon>
        <taxon>Parnassius</taxon>
        <taxon>Parnassius</taxon>
    </lineage>
</organism>
<dbReference type="OrthoDB" id="118105at2759"/>
<evidence type="ECO:0000259" key="1">
    <source>
        <dbReference type="Pfam" id="PF13843"/>
    </source>
</evidence>
<evidence type="ECO:0000313" key="2">
    <source>
        <dbReference type="EMBL" id="CAG5026097.1"/>
    </source>
</evidence>
<dbReference type="EMBL" id="CAJQZP010001176">
    <property type="protein sequence ID" value="CAG5026097.1"/>
    <property type="molecule type" value="Genomic_DNA"/>
</dbReference>
<comment type="caution">
    <text evidence="2">The sequence shown here is derived from an EMBL/GenBank/DDBJ whole genome shotgun (WGS) entry which is preliminary data.</text>
</comment>